<evidence type="ECO:0000256" key="7">
    <source>
        <dbReference type="ARBA" id="ARBA00023159"/>
    </source>
</evidence>
<dbReference type="Pfam" id="PF25601">
    <property type="entry name" value="AAA_lid_14"/>
    <property type="match status" value="1"/>
</dbReference>
<keyword evidence="3" id="KW-0067">ATP-binding</keyword>
<accession>A0A2R4MJK9</accession>
<evidence type="ECO:0000313" key="13">
    <source>
        <dbReference type="Proteomes" id="UP000258927"/>
    </source>
</evidence>
<dbReference type="InterPro" id="IPR058031">
    <property type="entry name" value="AAA_lid_NorR"/>
</dbReference>
<dbReference type="InterPro" id="IPR011006">
    <property type="entry name" value="CheY-like_superfamily"/>
</dbReference>
<dbReference type="SUPFAM" id="SSF52172">
    <property type="entry name" value="CheY-like"/>
    <property type="match status" value="1"/>
</dbReference>
<dbReference type="SUPFAM" id="SSF52540">
    <property type="entry name" value="P-loop containing nucleoside triphosphate hydrolases"/>
    <property type="match status" value="1"/>
</dbReference>
<dbReference type="SUPFAM" id="SSF46689">
    <property type="entry name" value="Homeodomain-like"/>
    <property type="match status" value="1"/>
</dbReference>
<keyword evidence="13" id="KW-1185">Reference proteome</keyword>
<dbReference type="SMART" id="SM00448">
    <property type="entry name" value="REC"/>
    <property type="match status" value="1"/>
</dbReference>
<evidence type="ECO:0000256" key="3">
    <source>
        <dbReference type="ARBA" id="ARBA00022840"/>
    </source>
</evidence>
<evidence type="ECO:0000256" key="9">
    <source>
        <dbReference type="PROSITE-ProRule" id="PRU00169"/>
    </source>
</evidence>
<dbReference type="InterPro" id="IPR009057">
    <property type="entry name" value="Homeodomain-like_sf"/>
</dbReference>
<dbReference type="InterPro" id="IPR002078">
    <property type="entry name" value="Sigma_54_int"/>
</dbReference>
<feature type="domain" description="Sigma-54 factor interaction" evidence="10">
    <location>
        <begin position="147"/>
        <end position="376"/>
    </location>
</feature>
<dbReference type="InterPro" id="IPR003593">
    <property type="entry name" value="AAA+_ATPase"/>
</dbReference>
<dbReference type="GO" id="GO:0006355">
    <property type="term" value="P:regulation of DNA-templated transcription"/>
    <property type="evidence" value="ECO:0007669"/>
    <property type="project" value="InterPro"/>
</dbReference>
<dbReference type="RefSeq" id="WP_027836168.1">
    <property type="nucleotide sequence ID" value="NZ_CP021332.1"/>
</dbReference>
<evidence type="ECO:0000256" key="4">
    <source>
        <dbReference type="ARBA" id="ARBA00023012"/>
    </source>
</evidence>
<dbReference type="PRINTS" id="PR01590">
    <property type="entry name" value="HTHFIS"/>
</dbReference>
<dbReference type="Pfam" id="PF00072">
    <property type="entry name" value="Response_reg"/>
    <property type="match status" value="1"/>
</dbReference>
<dbReference type="FunFam" id="3.40.50.300:FF:000006">
    <property type="entry name" value="DNA-binding transcriptional regulator NtrC"/>
    <property type="match status" value="1"/>
</dbReference>
<dbReference type="PROSITE" id="PS00688">
    <property type="entry name" value="SIGMA54_INTERACT_3"/>
    <property type="match status" value="1"/>
</dbReference>
<dbReference type="GO" id="GO:0000160">
    <property type="term" value="P:phosphorelay signal transduction system"/>
    <property type="evidence" value="ECO:0007669"/>
    <property type="project" value="UniProtKB-KW"/>
</dbReference>
<dbReference type="Gene3D" id="1.10.10.60">
    <property type="entry name" value="Homeodomain-like"/>
    <property type="match status" value="1"/>
</dbReference>
<feature type="modified residue" description="4-aspartylphosphate" evidence="9">
    <location>
        <position position="57"/>
    </location>
</feature>
<keyword evidence="8" id="KW-0804">Transcription</keyword>
<dbReference type="Gene3D" id="3.40.50.2300">
    <property type="match status" value="1"/>
</dbReference>
<keyword evidence="5" id="KW-0805">Transcription regulation</keyword>
<dbReference type="AlphaFoldDB" id="A0A2R4MJK9"/>
<dbReference type="PROSITE" id="PS00675">
    <property type="entry name" value="SIGMA54_INTERACT_1"/>
    <property type="match status" value="1"/>
</dbReference>
<protein>
    <submittedName>
        <fullName evidence="12">Transcriptional regulatory protein ZraR</fullName>
    </submittedName>
</protein>
<evidence type="ECO:0000256" key="5">
    <source>
        <dbReference type="ARBA" id="ARBA00023015"/>
    </source>
</evidence>
<proteinExistence type="predicted"/>
<reference evidence="12 13" key="1">
    <citation type="submission" date="2017-05" db="EMBL/GenBank/DDBJ databases">
        <title>Genome Analysis of Maritalea myrionectae HL2708#5.</title>
        <authorList>
            <consortium name="Cotde Inc.-PKNU"/>
            <person name="Jang D."/>
            <person name="Oh H.-M."/>
        </authorList>
    </citation>
    <scope>NUCLEOTIDE SEQUENCE [LARGE SCALE GENOMIC DNA]</scope>
    <source>
        <strain evidence="12 13">HL2708#5</strain>
        <plasmid evidence="13">phl2708y3</plasmid>
    </source>
</reference>
<organism evidence="12 13">
    <name type="scientific">Maritalea myrionectae</name>
    <dbReference type="NCBI Taxonomy" id="454601"/>
    <lineage>
        <taxon>Bacteria</taxon>
        <taxon>Pseudomonadati</taxon>
        <taxon>Pseudomonadota</taxon>
        <taxon>Alphaproteobacteria</taxon>
        <taxon>Hyphomicrobiales</taxon>
        <taxon>Devosiaceae</taxon>
        <taxon>Maritalea</taxon>
    </lineage>
</organism>
<keyword evidence="7" id="KW-0010">Activator</keyword>
<dbReference type="InterPro" id="IPR027417">
    <property type="entry name" value="P-loop_NTPase"/>
</dbReference>
<name>A0A2R4MJK9_9HYPH</name>
<evidence type="ECO:0000256" key="1">
    <source>
        <dbReference type="ARBA" id="ARBA00022553"/>
    </source>
</evidence>
<dbReference type="KEGG" id="mmyr:MXMO3_03678"/>
<dbReference type="Gene3D" id="3.40.50.300">
    <property type="entry name" value="P-loop containing nucleotide triphosphate hydrolases"/>
    <property type="match status" value="1"/>
</dbReference>
<dbReference type="InterPro" id="IPR025943">
    <property type="entry name" value="Sigma_54_int_dom_ATP-bd_2"/>
</dbReference>
<dbReference type="InterPro" id="IPR025662">
    <property type="entry name" value="Sigma_54_int_dom_ATP-bd_1"/>
</dbReference>
<dbReference type="PROSITE" id="PS50110">
    <property type="entry name" value="RESPONSE_REGULATORY"/>
    <property type="match status" value="1"/>
</dbReference>
<dbReference type="PROSITE" id="PS50045">
    <property type="entry name" value="SIGMA54_INTERACT_4"/>
    <property type="match status" value="1"/>
</dbReference>
<dbReference type="PROSITE" id="PS00676">
    <property type="entry name" value="SIGMA54_INTERACT_2"/>
    <property type="match status" value="1"/>
</dbReference>
<dbReference type="GO" id="GO:0043565">
    <property type="term" value="F:sequence-specific DNA binding"/>
    <property type="evidence" value="ECO:0007669"/>
    <property type="project" value="InterPro"/>
</dbReference>
<dbReference type="FunFam" id="3.40.50.2300:FF:000018">
    <property type="entry name" value="DNA-binding transcriptional regulator NtrC"/>
    <property type="match status" value="1"/>
</dbReference>
<dbReference type="EMBL" id="CP021332">
    <property type="protein sequence ID" value="AVX06181.1"/>
    <property type="molecule type" value="Genomic_DNA"/>
</dbReference>
<keyword evidence="2" id="KW-0547">Nucleotide-binding</keyword>
<dbReference type="CDD" id="cd00009">
    <property type="entry name" value="AAA"/>
    <property type="match status" value="1"/>
</dbReference>
<evidence type="ECO:0000259" key="11">
    <source>
        <dbReference type="PROSITE" id="PS50110"/>
    </source>
</evidence>
<keyword evidence="1 9" id="KW-0597">Phosphoprotein</keyword>
<evidence type="ECO:0000256" key="8">
    <source>
        <dbReference type="ARBA" id="ARBA00023163"/>
    </source>
</evidence>
<gene>
    <name evidence="12" type="ORF">MXMO3_03678</name>
</gene>
<dbReference type="InterPro" id="IPR001789">
    <property type="entry name" value="Sig_transdc_resp-reg_receiver"/>
</dbReference>
<dbReference type="InterPro" id="IPR002197">
    <property type="entry name" value="HTH_Fis"/>
</dbReference>
<sequence>MSTAQKQQVMLIDDDQDLLEEIADTLELEGHNVVTYARADLALPHITSQFNGVIVCDIRMPKMTGLELLDHCTQLDSKLPIIMITGHGQVAEATMAMKAGAYDFLEKPVAPDRLLTTLSRALERRQLALEVRALKGMVGENDLSSRIVGNAPETNQLREQVAALTDLNVDLIVRGETGTGKDVVARALHDLGPRKAGPFVAVNCAALPETLVDSAFFGHERGAFTGADQVHVGYFEAANGGTLFLDELESMPLSFQVRLLRVLENREVTRLGSQKSLPLDLRVVAAVKGELDDLVEESKLRADLVYRLNIASLEIPPLRARRPDIELLFMHFCERAAALHHRTVPVLNDELRARLSRHNWPGNVRELKNTAERFVIGMPLNWSKAEPDVSQPTIVDAGLDEAVGKFEKSYIEAAIAACDGNITQTAALLDVPRKKLYLRMKKYQIEKAEIDTDE</sequence>
<keyword evidence="12" id="KW-0614">Plasmid</keyword>
<evidence type="ECO:0000259" key="10">
    <source>
        <dbReference type="PROSITE" id="PS50045"/>
    </source>
</evidence>
<dbReference type="PANTHER" id="PTHR32071:SF57">
    <property type="entry name" value="C4-DICARBOXYLATE TRANSPORT TRANSCRIPTIONAL REGULATORY PROTEIN DCTD"/>
    <property type="match status" value="1"/>
</dbReference>
<keyword evidence="6" id="KW-0238">DNA-binding</keyword>
<evidence type="ECO:0000256" key="2">
    <source>
        <dbReference type="ARBA" id="ARBA00022741"/>
    </source>
</evidence>
<dbReference type="SMART" id="SM00382">
    <property type="entry name" value="AAA"/>
    <property type="match status" value="1"/>
</dbReference>
<dbReference type="Proteomes" id="UP000258927">
    <property type="component" value="Plasmid pHL2708Y3"/>
</dbReference>
<evidence type="ECO:0000313" key="12">
    <source>
        <dbReference type="EMBL" id="AVX06181.1"/>
    </source>
</evidence>
<dbReference type="STRING" id="1122213.GCA_000423365_03404"/>
<dbReference type="InterPro" id="IPR025944">
    <property type="entry name" value="Sigma_54_int_dom_CS"/>
</dbReference>
<feature type="domain" description="Response regulatory" evidence="11">
    <location>
        <begin position="8"/>
        <end position="122"/>
    </location>
</feature>
<dbReference type="GO" id="GO:0005524">
    <property type="term" value="F:ATP binding"/>
    <property type="evidence" value="ECO:0007669"/>
    <property type="project" value="UniProtKB-KW"/>
</dbReference>
<evidence type="ECO:0000256" key="6">
    <source>
        <dbReference type="ARBA" id="ARBA00023125"/>
    </source>
</evidence>
<dbReference type="Pfam" id="PF02954">
    <property type="entry name" value="HTH_8"/>
    <property type="match status" value="1"/>
</dbReference>
<dbReference type="PANTHER" id="PTHR32071">
    <property type="entry name" value="TRANSCRIPTIONAL REGULATORY PROTEIN"/>
    <property type="match status" value="1"/>
</dbReference>
<geneLocation type="plasmid" evidence="13">
    <name>phl2708y3</name>
</geneLocation>
<keyword evidence="4" id="KW-0902">Two-component regulatory system</keyword>
<dbReference type="Gene3D" id="1.10.8.60">
    <property type="match status" value="1"/>
</dbReference>
<dbReference type="Pfam" id="PF00158">
    <property type="entry name" value="Sigma54_activat"/>
    <property type="match status" value="1"/>
</dbReference>